<dbReference type="PANTHER" id="PTHR30307">
    <property type="entry name" value="S-ADENOSYLMETHIONINE:TRNA RIBOSYLTRANSFERASE-ISOMERASE"/>
    <property type="match status" value="1"/>
</dbReference>
<dbReference type="GO" id="GO:0005737">
    <property type="term" value="C:cytoplasm"/>
    <property type="evidence" value="ECO:0007669"/>
    <property type="project" value="UniProtKB-SubCell"/>
</dbReference>
<dbReference type="GO" id="GO:0051075">
    <property type="term" value="F:S-adenosylmethionine:tRNA ribosyltransferase-isomerase activity"/>
    <property type="evidence" value="ECO:0007669"/>
    <property type="project" value="UniProtKB-EC"/>
</dbReference>
<gene>
    <name evidence="13 14" type="primary">queA</name>
    <name evidence="14" type="ORF">IMF26_10865</name>
</gene>
<evidence type="ECO:0000256" key="11">
    <source>
        <dbReference type="ARBA" id="ARBA00069325"/>
    </source>
</evidence>
<comment type="subunit">
    <text evidence="3 13">Monomer.</text>
</comment>
<dbReference type="AlphaFoldDB" id="A0AAT9LD93"/>
<comment type="function">
    <text evidence="13">Transfers and isomerizes the ribose moiety from AdoMet to the 7-aminomethyl group of 7-deazaguanine (preQ1-tRNA) to give epoxyqueuosine (oQ-tRNA).</text>
</comment>
<reference evidence="14" key="2">
    <citation type="journal article" date="2023" name="Biology">
        <title>Prokaryotic Life Associated with Coal-Fire Gas Vents Revealed by Metagenomics.</title>
        <authorList>
            <person name="Kadnikov V.V."/>
            <person name="Mardanov A.V."/>
            <person name="Beletsky A.V."/>
            <person name="Karnachuk O.V."/>
            <person name="Ravin N.V."/>
        </authorList>
    </citation>
    <scope>NUCLEOTIDE SEQUENCE</scope>
    <source>
        <strain evidence="14">Bu02</strain>
    </source>
</reference>
<protein>
    <recommendedName>
        <fullName evidence="11 13">S-adenosylmethionine:tRNA ribosyltransferase-isomerase</fullName>
        <ecNumber evidence="10 13">2.4.99.17</ecNumber>
    </recommendedName>
    <alternativeName>
        <fullName evidence="12 13">Queuosine biosynthesis protein QueA</fullName>
    </alternativeName>
</protein>
<dbReference type="InterPro" id="IPR042119">
    <property type="entry name" value="QueA_dom2"/>
</dbReference>
<keyword evidence="5 13" id="KW-0808">Transferase</keyword>
<dbReference type="Gene3D" id="2.40.10.240">
    <property type="entry name" value="QueA-like"/>
    <property type="match status" value="1"/>
</dbReference>
<evidence type="ECO:0000256" key="6">
    <source>
        <dbReference type="ARBA" id="ARBA00022691"/>
    </source>
</evidence>
<comment type="catalytic activity">
    <reaction evidence="8 13">
        <text>7-aminomethyl-7-carbaguanosine(34) in tRNA + S-adenosyl-L-methionine = epoxyqueuosine(34) in tRNA + adenine + L-methionine + 2 H(+)</text>
        <dbReference type="Rhea" id="RHEA:32155"/>
        <dbReference type="Rhea" id="RHEA-COMP:10342"/>
        <dbReference type="Rhea" id="RHEA-COMP:18582"/>
        <dbReference type="ChEBI" id="CHEBI:15378"/>
        <dbReference type="ChEBI" id="CHEBI:16708"/>
        <dbReference type="ChEBI" id="CHEBI:57844"/>
        <dbReference type="ChEBI" id="CHEBI:59789"/>
        <dbReference type="ChEBI" id="CHEBI:82833"/>
        <dbReference type="ChEBI" id="CHEBI:194443"/>
        <dbReference type="EC" id="2.4.99.17"/>
    </reaction>
</comment>
<evidence type="ECO:0000313" key="14">
    <source>
        <dbReference type="EMBL" id="QUL98488.1"/>
    </source>
</evidence>
<sequence>MRIDEFDYELPEDLIAQTPALERDKSRLLVVDRRTGSLSHRMFYEVIEYLNSGDILVVNDTKVIPARLMARRSTGGKVEVLLLRQVEPDIWECLVRPGHKVKVGEKVSVGVGEKGMTGTVLSRTDYGGRMIRWEYKGDWEENLQRLGHTPLPPYIKMPLSDPSRYQTVYARIPGSAAAPTAGLHFTEELLERIRQKGVVVKSITLEVGLGTFRPVREEIVEHHKMHREHFTVNEETAAAINDARERGGKLVAVGTTVVRALETSALEDGTVRAFSGSTELFIYPGYRFKAVDHLITNFHLPKSTLLMLVSAFAGKELIMKAYHEAIRERYRFYSFGDAMLIL</sequence>
<reference evidence="14" key="1">
    <citation type="submission" date="2020-10" db="EMBL/GenBank/DDBJ databases">
        <authorList>
            <person name="Kadnikov V."/>
            <person name="Beletsky A.V."/>
            <person name="Mardanov A.V."/>
            <person name="Karnachuk O.V."/>
            <person name="Ravin N.V."/>
        </authorList>
    </citation>
    <scope>NUCLEOTIDE SEQUENCE</scope>
    <source>
        <strain evidence="14">Bu02</strain>
    </source>
</reference>
<dbReference type="InterPro" id="IPR042118">
    <property type="entry name" value="QueA_dom1"/>
</dbReference>
<dbReference type="InterPro" id="IPR003699">
    <property type="entry name" value="QueA"/>
</dbReference>
<dbReference type="HAMAP" id="MF_00113">
    <property type="entry name" value="QueA"/>
    <property type="match status" value="1"/>
</dbReference>
<dbReference type="EMBL" id="CP062796">
    <property type="protein sequence ID" value="QUL98488.1"/>
    <property type="molecule type" value="Genomic_DNA"/>
</dbReference>
<accession>A0AAT9LD93</accession>
<dbReference type="Gene3D" id="3.40.1780.10">
    <property type="entry name" value="QueA-like"/>
    <property type="match status" value="1"/>
</dbReference>
<evidence type="ECO:0000256" key="3">
    <source>
        <dbReference type="ARBA" id="ARBA00011245"/>
    </source>
</evidence>
<dbReference type="FunFam" id="2.40.10.240:FF:000002">
    <property type="entry name" value="S-adenosylmethionine:tRNA ribosyltransferase-isomerase"/>
    <property type="match status" value="1"/>
</dbReference>
<keyword evidence="4 13" id="KW-0963">Cytoplasm</keyword>
<evidence type="ECO:0000256" key="5">
    <source>
        <dbReference type="ARBA" id="ARBA00022679"/>
    </source>
</evidence>
<comment type="subcellular location">
    <subcellularLocation>
        <location evidence="1 13">Cytoplasm</location>
    </subcellularLocation>
</comment>
<evidence type="ECO:0000256" key="8">
    <source>
        <dbReference type="ARBA" id="ARBA00052751"/>
    </source>
</evidence>
<evidence type="ECO:0000256" key="13">
    <source>
        <dbReference type="HAMAP-Rule" id="MF_00113"/>
    </source>
</evidence>
<dbReference type="EC" id="2.4.99.17" evidence="10 13"/>
<evidence type="ECO:0000256" key="7">
    <source>
        <dbReference type="ARBA" id="ARBA00022785"/>
    </source>
</evidence>
<keyword evidence="6 13" id="KW-0949">S-adenosyl-L-methionine</keyword>
<evidence type="ECO:0000256" key="9">
    <source>
        <dbReference type="ARBA" id="ARBA00061210"/>
    </source>
</evidence>
<evidence type="ECO:0000256" key="10">
    <source>
        <dbReference type="ARBA" id="ARBA00066503"/>
    </source>
</evidence>
<organism evidence="14">
    <name type="scientific">Candidatus Fermentithermobacillus carboniphilus</name>
    <dbReference type="NCBI Taxonomy" id="3085328"/>
    <lineage>
        <taxon>Bacteria</taxon>
        <taxon>Bacillati</taxon>
        <taxon>Bacillota</taxon>
        <taxon>Candidatus Fermentithermobacillia</taxon>
        <taxon>Candidatus Fermentithermobacillales</taxon>
        <taxon>Candidatus Fermentithermobacillaceae</taxon>
        <taxon>Candidatus Fermentithermobacillus</taxon>
    </lineage>
</organism>
<proteinExistence type="inferred from homology"/>
<comment type="pathway">
    <text evidence="2 13">tRNA modification; tRNA-queuosine biosynthesis.</text>
</comment>
<name>A0AAT9LD93_9FIRM</name>
<dbReference type="Pfam" id="PF02547">
    <property type="entry name" value="Queuosine_synth"/>
    <property type="match status" value="1"/>
</dbReference>
<dbReference type="NCBIfam" id="TIGR00113">
    <property type="entry name" value="queA"/>
    <property type="match status" value="1"/>
</dbReference>
<evidence type="ECO:0000256" key="4">
    <source>
        <dbReference type="ARBA" id="ARBA00022490"/>
    </source>
</evidence>
<evidence type="ECO:0000256" key="2">
    <source>
        <dbReference type="ARBA" id="ARBA00004691"/>
    </source>
</evidence>
<comment type="similarity">
    <text evidence="9 13">Belongs to the QueA family.</text>
</comment>
<dbReference type="InterPro" id="IPR036100">
    <property type="entry name" value="QueA_sf"/>
</dbReference>
<dbReference type="FunFam" id="3.40.1780.10:FF:000001">
    <property type="entry name" value="S-adenosylmethionine:tRNA ribosyltransferase-isomerase"/>
    <property type="match status" value="1"/>
</dbReference>
<keyword evidence="14" id="KW-0328">Glycosyltransferase</keyword>
<dbReference type="NCBIfam" id="NF001140">
    <property type="entry name" value="PRK00147.1"/>
    <property type="match status" value="1"/>
</dbReference>
<evidence type="ECO:0000256" key="12">
    <source>
        <dbReference type="ARBA" id="ARBA00076160"/>
    </source>
</evidence>
<dbReference type="PANTHER" id="PTHR30307:SF0">
    <property type="entry name" value="S-ADENOSYLMETHIONINE:TRNA RIBOSYLTRANSFERASE-ISOMERASE"/>
    <property type="match status" value="1"/>
</dbReference>
<dbReference type="GO" id="GO:0008616">
    <property type="term" value="P:tRNA queuosine(34) biosynthetic process"/>
    <property type="evidence" value="ECO:0007669"/>
    <property type="project" value="UniProtKB-UniRule"/>
</dbReference>
<evidence type="ECO:0000256" key="1">
    <source>
        <dbReference type="ARBA" id="ARBA00004496"/>
    </source>
</evidence>
<keyword evidence="7 13" id="KW-0671">Queuosine biosynthesis</keyword>
<dbReference type="SUPFAM" id="SSF111337">
    <property type="entry name" value="QueA-like"/>
    <property type="match status" value="1"/>
</dbReference>
<dbReference type="KEGG" id="fcz:IMF26_10865"/>